<dbReference type="CDD" id="cd00067">
    <property type="entry name" value="GAL4"/>
    <property type="match status" value="1"/>
</dbReference>
<dbReference type="Proteomes" id="UP000184300">
    <property type="component" value="Unassembled WGS sequence"/>
</dbReference>
<gene>
    <name evidence="9" type="ORF">ASPGLDRAFT_33317</name>
</gene>
<dbReference type="GO" id="GO:0005634">
    <property type="term" value="C:nucleus"/>
    <property type="evidence" value="ECO:0007669"/>
    <property type="project" value="UniProtKB-SubCell"/>
</dbReference>
<evidence type="ECO:0000256" key="3">
    <source>
        <dbReference type="ARBA" id="ARBA00023015"/>
    </source>
</evidence>
<evidence type="ECO:0000313" key="9">
    <source>
        <dbReference type="EMBL" id="OJJ86406.1"/>
    </source>
</evidence>
<keyword evidence="4" id="KW-0238">DNA-binding</keyword>
<dbReference type="InterPro" id="IPR050613">
    <property type="entry name" value="Sec_Metabolite_Reg"/>
</dbReference>
<dbReference type="AlphaFoldDB" id="A0A1L9VR76"/>
<proteinExistence type="predicted"/>
<protein>
    <recommendedName>
        <fullName evidence="8">Zn(2)-C6 fungal-type domain-containing protein</fullName>
    </recommendedName>
</protein>
<name>A0A1L9VR76_ASPGL</name>
<comment type="subcellular location">
    <subcellularLocation>
        <location evidence="1">Nucleus</location>
    </subcellularLocation>
</comment>
<dbReference type="GO" id="GO:0000981">
    <property type="term" value="F:DNA-binding transcription factor activity, RNA polymerase II-specific"/>
    <property type="evidence" value="ECO:0007669"/>
    <property type="project" value="InterPro"/>
</dbReference>
<dbReference type="InterPro" id="IPR001138">
    <property type="entry name" value="Zn2Cys6_DnaBD"/>
</dbReference>
<keyword evidence="2" id="KW-0479">Metal-binding</keyword>
<evidence type="ECO:0000256" key="4">
    <source>
        <dbReference type="ARBA" id="ARBA00023125"/>
    </source>
</evidence>
<dbReference type="Pfam" id="PF00172">
    <property type="entry name" value="Zn_clus"/>
    <property type="match status" value="1"/>
</dbReference>
<evidence type="ECO:0000259" key="8">
    <source>
        <dbReference type="PROSITE" id="PS50048"/>
    </source>
</evidence>
<evidence type="ECO:0000256" key="2">
    <source>
        <dbReference type="ARBA" id="ARBA00022723"/>
    </source>
</evidence>
<evidence type="ECO:0000256" key="7">
    <source>
        <dbReference type="SAM" id="MobiDB-lite"/>
    </source>
</evidence>
<keyword evidence="6" id="KW-0539">Nucleus</keyword>
<dbReference type="PROSITE" id="PS50048">
    <property type="entry name" value="ZN2_CY6_FUNGAL_2"/>
    <property type="match status" value="1"/>
</dbReference>
<evidence type="ECO:0000256" key="1">
    <source>
        <dbReference type="ARBA" id="ARBA00004123"/>
    </source>
</evidence>
<feature type="domain" description="Zn(2)-C6 fungal-type" evidence="8">
    <location>
        <begin position="21"/>
        <end position="49"/>
    </location>
</feature>
<dbReference type="EMBL" id="KV878892">
    <property type="protein sequence ID" value="OJJ86406.1"/>
    <property type="molecule type" value="Genomic_DNA"/>
</dbReference>
<dbReference type="GO" id="GO:0006351">
    <property type="term" value="P:DNA-templated transcription"/>
    <property type="evidence" value="ECO:0007669"/>
    <property type="project" value="InterPro"/>
</dbReference>
<dbReference type="GeneID" id="34460555"/>
<organism evidence="9 10">
    <name type="scientific">Aspergillus glaucus CBS 516.65</name>
    <dbReference type="NCBI Taxonomy" id="1160497"/>
    <lineage>
        <taxon>Eukaryota</taxon>
        <taxon>Fungi</taxon>
        <taxon>Dikarya</taxon>
        <taxon>Ascomycota</taxon>
        <taxon>Pezizomycotina</taxon>
        <taxon>Eurotiomycetes</taxon>
        <taxon>Eurotiomycetidae</taxon>
        <taxon>Eurotiales</taxon>
        <taxon>Aspergillaceae</taxon>
        <taxon>Aspergillus</taxon>
        <taxon>Aspergillus subgen. Aspergillus</taxon>
    </lineage>
</organism>
<evidence type="ECO:0000256" key="5">
    <source>
        <dbReference type="ARBA" id="ARBA00023163"/>
    </source>
</evidence>
<dbReference type="GO" id="GO:0003677">
    <property type="term" value="F:DNA binding"/>
    <property type="evidence" value="ECO:0007669"/>
    <property type="project" value="UniProtKB-KW"/>
</dbReference>
<feature type="region of interest" description="Disordered" evidence="7">
    <location>
        <begin position="57"/>
        <end position="76"/>
    </location>
</feature>
<dbReference type="CDD" id="cd12148">
    <property type="entry name" value="fungal_TF_MHR"/>
    <property type="match status" value="1"/>
</dbReference>
<dbReference type="Gene3D" id="4.10.240.10">
    <property type="entry name" value="Zn(2)-C6 fungal-type DNA-binding domain"/>
    <property type="match status" value="1"/>
</dbReference>
<dbReference type="VEuPathDB" id="FungiDB:ASPGLDRAFT_33317"/>
<dbReference type="GO" id="GO:0008270">
    <property type="term" value="F:zinc ion binding"/>
    <property type="evidence" value="ECO:0007669"/>
    <property type="project" value="InterPro"/>
</dbReference>
<dbReference type="InterPro" id="IPR036864">
    <property type="entry name" value="Zn2-C6_fun-type_DNA-bd_sf"/>
</dbReference>
<dbReference type="Pfam" id="PF04082">
    <property type="entry name" value="Fungal_trans"/>
    <property type="match status" value="1"/>
</dbReference>
<feature type="compositionally biased region" description="Basic residues" evidence="7">
    <location>
        <begin position="57"/>
        <end position="68"/>
    </location>
</feature>
<sequence>MDPPPPVAQGQGPLGSKAQLTCEICKRRKIKCDKLRPCTACRNTGTVCVPVERARLPRGRSGGRRKKSANSNVNANVNANVDANAEDHKQSDINGNGDGAEGLKERVSMLEHTVQGLVHSGQASYGSAEDGGMSVLPGFSLWDVGMGLAENRLLNENNQQTDSHVDTWLNTVSPIPEPEDWDKELHHRRQIMSIYMERVDSLVPILHCGLFGDYLISRKPYLEYDTDHPAPAALAWAVRYLTIGTINDDQCFHMFGVERGPLLARYQKTTQSALEKADYISTEDLTTLQAFVLFVLAVRAHGQGRRAWTMLGLTLRIAQSISLHESEPPFPVKPMEREMRHRLWHVIGILDIQAAFDRGSEPMLRSNCALSEISSPSTGDPDDAATQFLHADTRFLAIMAEAQCAFRALDVSELNAPKTTPANFDTKRRQHVATTFRQKALAHLPDPQSELITTQFDWCLRKLVNIIHAFLQLLSFRPIRSGNKNPESPPAATRRGSGLLLLTVKFLQALDQFRHDERSEPFRWFIRLFSPWHVLVVAIDEADACEDVLLRRNCQALIERFLASFQDMMTDVHRGVLRGSVERLMAFGWSVPGMGNPFGDWQGVLPN</sequence>
<keyword evidence="10" id="KW-1185">Reference proteome</keyword>
<dbReference type="PANTHER" id="PTHR31001">
    <property type="entry name" value="UNCHARACTERIZED TRANSCRIPTIONAL REGULATORY PROTEIN"/>
    <property type="match status" value="1"/>
</dbReference>
<dbReference type="SMART" id="SM00066">
    <property type="entry name" value="GAL4"/>
    <property type="match status" value="1"/>
</dbReference>
<evidence type="ECO:0000256" key="6">
    <source>
        <dbReference type="ARBA" id="ARBA00023242"/>
    </source>
</evidence>
<accession>A0A1L9VR76</accession>
<dbReference type="SUPFAM" id="SSF57701">
    <property type="entry name" value="Zn2/Cys6 DNA-binding domain"/>
    <property type="match status" value="1"/>
</dbReference>
<keyword evidence="5" id="KW-0804">Transcription</keyword>
<reference evidence="10" key="1">
    <citation type="journal article" date="2017" name="Genome Biol.">
        <title>Comparative genomics reveals high biological diversity and specific adaptations in the industrially and medically important fungal genus Aspergillus.</title>
        <authorList>
            <person name="de Vries R.P."/>
            <person name="Riley R."/>
            <person name="Wiebenga A."/>
            <person name="Aguilar-Osorio G."/>
            <person name="Amillis S."/>
            <person name="Uchima C.A."/>
            <person name="Anderluh G."/>
            <person name="Asadollahi M."/>
            <person name="Askin M."/>
            <person name="Barry K."/>
            <person name="Battaglia E."/>
            <person name="Bayram O."/>
            <person name="Benocci T."/>
            <person name="Braus-Stromeyer S.A."/>
            <person name="Caldana C."/>
            <person name="Canovas D."/>
            <person name="Cerqueira G.C."/>
            <person name="Chen F."/>
            <person name="Chen W."/>
            <person name="Choi C."/>
            <person name="Clum A."/>
            <person name="Dos Santos R.A."/>
            <person name="Damasio A.R."/>
            <person name="Diallinas G."/>
            <person name="Emri T."/>
            <person name="Fekete E."/>
            <person name="Flipphi M."/>
            <person name="Freyberg S."/>
            <person name="Gallo A."/>
            <person name="Gournas C."/>
            <person name="Habgood R."/>
            <person name="Hainaut M."/>
            <person name="Harispe M.L."/>
            <person name="Henrissat B."/>
            <person name="Hilden K.S."/>
            <person name="Hope R."/>
            <person name="Hossain A."/>
            <person name="Karabika E."/>
            <person name="Karaffa L."/>
            <person name="Karanyi Z."/>
            <person name="Krasevec N."/>
            <person name="Kuo A."/>
            <person name="Kusch H."/>
            <person name="LaButti K."/>
            <person name="Lagendijk E.L."/>
            <person name="Lapidus A."/>
            <person name="Levasseur A."/>
            <person name="Lindquist E."/>
            <person name="Lipzen A."/>
            <person name="Logrieco A.F."/>
            <person name="MacCabe A."/>
            <person name="Maekelae M.R."/>
            <person name="Malavazi I."/>
            <person name="Melin P."/>
            <person name="Meyer V."/>
            <person name="Mielnichuk N."/>
            <person name="Miskei M."/>
            <person name="Molnar A.P."/>
            <person name="Mule G."/>
            <person name="Ngan C.Y."/>
            <person name="Orejas M."/>
            <person name="Orosz E."/>
            <person name="Ouedraogo J.P."/>
            <person name="Overkamp K.M."/>
            <person name="Park H.-S."/>
            <person name="Perrone G."/>
            <person name="Piumi F."/>
            <person name="Punt P.J."/>
            <person name="Ram A.F."/>
            <person name="Ramon A."/>
            <person name="Rauscher S."/>
            <person name="Record E."/>
            <person name="Riano-Pachon D.M."/>
            <person name="Robert V."/>
            <person name="Roehrig J."/>
            <person name="Ruller R."/>
            <person name="Salamov A."/>
            <person name="Salih N.S."/>
            <person name="Samson R.A."/>
            <person name="Sandor E."/>
            <person name="Sanguinetti M."/>
            <person name="Schuetze T."/>
            <person name="Sepcic K."/>
            <person name="Shelest E."/>
            <person name="Sherlock G."/>
            <person name="Sophianopoulou V."/>
            <person name="Squina F.M."/>
            <person name="Sun H."/>
            <person name="Susca A."/>
            <person name="Todd R.B."/>
            <person name="Tsang A."/>
            <person name="Unkles S.E."/>
            <person name="van de Wiele N."/>
            <person name="van Rossen-Uffink D."/>
            <person name="Oliveira J.V."/>
            <person name="Vesth T.C."/>
            <person name="Visser J."/>
            <person name="Yu J.-H."/>
            <person name="Zhou M."/>
            <person name="Andersen M.R."/>
            <person name="Archer D.B."/>
            <person name="Baker S.E."/>
            <person name="Benoit I."/>
            <person name="Brakhage A.A."/>
            <person name="Braus G.H."/>
            <person name="Fischer R."/>
            <person name="Frisvad J.C."/>
            <person name="Goldman G.H."/>
            <person name="Houbraken J."/>
            <person name="Oakley B."/>
            <person name="Pocsi I."/>
            <person name="Scazzocchio C."/>
            <person name="Seiboth B."/>
            <person name="vanKuyk P.A."/>
            <person name="Wortman J."/>
            <person name="Dyer P.S."/>
            <person name="Grigoriev I.V."/>
        </authorList>
    </citation>
    <scope>NUCLEOTIDE SEQUENCE [LARGE SCALE GENOMIC DNA]</scope>
    <source>
        <strain evidence="10">CBS 516.65</strain>
    </source>
</reference>
<keyword evidence="3" id="KW-0805">Transcription regulation</keyword>
<dbReference type="PROSITE" id="PS00463">
    <property type="entry name" value="ZN2_CY6_FUNGAL_1"/>
    <property type="match status" value="1"/>
</dbReference>
<dbReference type="OrthoDB" id="435881at2759"/>
<dbReference type="RefSeq" id="XP_022403095.1">
    <property type="nucleotide sequence ID" value="XM_022544294.1"/>
</dbReference>
<evidence type="ECO:0000313" key="10">
    <source>
        <dbReference type="Proteomes" id="UP000184300"/>
    </source>
</evidence>
<dbReference type="PANTHER" id="PTHR31001:SF50">
    <property type="entry name" value="ZN(II)2CYS6 TRANSCRIPTION FACTOR (EUROFUNG)"/>
    <property type="match status" value="1"/>
</dbReference>
<dbReference type="InterPro" id="IPR007219">
    <property type="entry name" value="XnlR_reg_dom"/>
</dbReference>